<accession>A0A4R0RX90</accession>
<evidence type="ECO:0000313" key="2">
    <source>
        <dbReference type="Proteomes" id="UP000292702"/>
    </source>
</evidence>
<dbReference type="EMBL" id="RWJN01000059">
    <property type="protein sequence ID" value="TCD68718.1"/>
    <property type="molecule type" value="Genomic_DNA"/>
</dbReference>
<organism evidence="1 2">
    <name type="scientific">Steccherinum ochraceum</name>
    <dbReference type="NCBI Taxonomy" id="92696"/>
    <lineage>
        <taxon>Eukaryota</taxon>
        <taxon>Fungi</taxon>
        <taxon>Dikarya</taxon>
        <taxon>Basidiomycota</taxon>
        <taxon>Agaricomycotina</taxon>
        <taxon>Agaricomycetes</taxon>
        <taxon>Polyporales</taxon>
        <taxon>Steccherinaceae</taxon>
        <taxon>Steccherinum</taxon>
    </lineage>
</organism>
<evidence type="ECO:0008006" key="3">
    <source>
        <dbReference type="Google" id="ProtNLM"/>
    </source>
</evidence>
<proteinExistence type="predicted"/>
<reference evidence="1 2" key="1">
    <citation type="submission" date="2018-11" db="EMBL/GenBank/DDBJ databases">
        <title>Genome assembly of Steccherinum ochraceum LE-BIN_3174, the white-rot fungus of the Steccherinaceae family (The Residual Polyporoid clade, Polyporales, Basidiomycota).</title>
        <authorList>
            <person name="Fedorova T.V."/>
            <person name="Glazunova O.A."/>
            <person name="Landesman E.O."/>
            <person name="Moiseenko K.V."/>
            <person name="Psurtseva N.V."/>
            <person name="Savinova O.S."/>
            <person name="Shakhova N.V."/>
            <person name="Tyazhelova T.V."/>
            <person name="Vasina D.V."/>
        </authorList>
    </citation>
    <scope>NUCLEOTIDE SEQUENCE [LARGE SCALE GENOMIC DNA]</scope>
    <source>
        <strain evidence="1 2">LE-BIN_3174</strain>
    </source>
</reference>
<dbReference type="Proteomes" id="UP000292702">
    <property type="component" value="Unassembled WGS sequence"/>
</dbReference>
<comment type="caution">
    <text evidence="1">The sequence shown here is derived from an EMBL/GenBank/DDBJ whole genome shotgun (WGS) entry which is preliminary data.</text>
</comment>
<keyword evidence="2" id="KW-1185">Reference proteome</keyword>
<evidence type="ECO:0000313" key="1">
    <source>
        <dbReference type="EMBL" id="TCD68718.1"/>
    </source>
</evidence>
<name>A0A4R0RX90_9APHY</name>
<dbReference type="STRING" id="92696.A0A4R0RX90"/>
<gene>
    <name evidence="1" type="ORF">EIP91_010002</name>
</gene>
<dbReference type="SUPFAM" id="SSF52047">
    <property type="entry name" value="RNI-like"/>
    <property type="match status" value="1"/>
</dbReference>
<sequence>MQEVPPLTSGASSPETEIPQELTDMVLDLLSHDLKSLRSCSLVARQWRPRSQYHLHRSLKVCRQTDIKLLASIYQDELLASYVRTLDIERMWSPFWDSTHSLLQILGEVRSLSLVSVGDINQEMRQFMAARFTHLRYLSLSFVTFDTFAALTSFLNAFPALTHLSVKNVYWSRKEGLLPDADSLHRLRDVSIGFCTDQHLLLRWLAGAADKPRLESLAVTWYEKSDAIREFMHCLGPHLQRLTFSYVFSDEFSRDWREHPLDLSSNTGLRELEFGANVMLPYVWGSLPTIPEMVASSGSACLQRLSIHLTNLDEEPVPSASLSTIDDILSRPQFRSVEHLNLYTDIKAGHGSGWEQCMERIVGSVHRAVPKTLQRGILHIGPSEK</sequence>
<dbReference type="OrthoDB" id="2798901at2759"/>
<dbReference type="InterPro" id="IPR032675">
    <property type="entry name" value="LRR_dom_sf"/>
</dbReference>
<dbReference type="AlphaFoldDB" id="A0A4R0RX90"/>
<dbReference type="Gene3D" id="3.80.10.10">
    <property type="entry name" value="Ribonuclease Inhibitor"/>
    <property type="match status" value="1"/>
</dbReference>
<protein>
    <recommendedName>
        <fullName evidence="3">F-box domain-containing protein</fullName>
    </recommendedName>
</protein>